<sequence>MNDDKNNVARAWFLKAENDLKAARQIMLMAAPPTDTICFHAQQCAEKYLKGLLTYHQVAAPKTHSLEELAQLCEQAVPDITSALTEVETLTSYGVQVRYPDDLYYDIPMADAVEALAIAEKVKQAVLGLVQEGLAEHGIGR</sequence>
<dbReference type="EMBL" id="JACQXR010000061">
    <property type="protein sequence ID" value="MBI4726588.1"/>
    <property type="molecule type" value="Genomic_DNA"/>
</dbReference>
<proteinExistence type="predicted"/>
<dbReference type="Gene3D" id="1.20.120.330">
    <property type="entry name" value="Nucleotidyltransferases domain 2"/>
    <property type="match status" value="1"/>
</dbReference>
<evidence type="ECO:0000313" key="2">
    <source>
        <dbReference type="EMBL" id="MBI4726588.1"/>
    </source>
</evidence>
<dbReference type="SUPFAM" id="SSF81593">
    <property type="entry name" value="Nucleotidyltransferase substrate binding subunit/domain"/>
    <property type="match status" value="1"/>
</dbReference>
<reference evidence="2" key="1">
    <citation type="submission" date="2020-07" db="EMBL/GenBank/DDBJ databases">
        <title>Huge and variable diversity of episymbiotic CPR bacteria and DPANN archaea in groundwater ecosystems.</title>
        <authorList>
            <person name="He C.Y."/>
            <person name="Keren R."/>
            <person name="Whittaker M."/>
            <person name="Farag I.F."/>
            <person name="Doudna J."/>
            <person name="Cate J.H.D."/>
            <person name="Banfield J.F."/>
        </authorList>
    </citation>
    <scope>NUCLEOTIDE SEQUENCE</scope>
    <source>
        <strain evidence="2">NC_groundwater_1520_Pr4_B-0.1um_53_5</strain>
    </source>
</reference>
<dbReference type="InterPro" id="IPR007842">
    <property type="entry name" value="HEPN_dom"/>
</dbReference>
<dbReference type="AlphaFoldDB" id="A0A933MK30"/>
<organism evidence="2 3">
    <name type="scientific">candidate division TA06 bacterium</name>
    <dbReference type="NCBI Taxonomy" id="2250710"/>
    <lineage>
        <taxon>Bacteria</taxon>
        <taxon>Bacteria division TA06</taxon>
    </lineage>
</organism>
<accession>A0A933MK30</accession>
<dbReference type="Pfam" id="PF05168">
    <property type="entry name" value="HEPN"/>
    <property type="match status" value="1"/>
</dbReference>
<evidence type="ECO:0000259" key="1">
    <source>
        <dbReference type="PROSITE" id="PS50910"/>
    </source>
</evidence>
<dbReference type="SMART" id="SM00748">
    <property type="entry name" value="HEPN"/>
    <property type="match status" value="1"/>
</dbReference>
<gene>
    <name evidence="2" type="ORF">HY768_05110</name>
</gene>
<feature type="domain" description="HEPN" evidence="1">
    <location>
        <begin position="15"/>
        <end position="122"/>
    </location>
</feature>
<name>A0A933MK30_UNCT6</name>
<dbReference type="PROSITE" id="PS50910">
    <property type="entry name" value="HEPN"/>
    <property type="match status" value="1"/>
</dbReference>
<evidence type="ECO:0000313" key="3">
    <source>
        <dbReference type="Proteomes" id="UP000736328"/>
    </source>
</evidence>
<comment type="caution">
    <text evidence="2">The sequence shown here is derived from an EMBL/GenBank/DDBJ whole genome shotgun (WGS) entry which is preliminary data.</text>
</comment>
<dbReference type="Proteomes" id="UP000736328">
    <property type="component" value="Unassembled WGS sequence"/>
</dbReference>
<protein>
    <submittedName>
        <fullName evidence="2">HEPN domain-containing protein</fullName>
    </submittedName>
</protein>